<organism evidence="1 2">
    <name type="scientific">Amycolatopsis panacis</name>
    <dbReference type="NCBI Taxonomy" id="2340917"/>
    <lineage>
        <taxon>Bacteria</taxon>
        <taxon>Bacillati</taxon>
        <taxon>Actinomycetota</taxon>
        <taxon>Actinomycetes</taxon>
        <taxon>Pseudonocardiales</taxon>
        <taxon>Pseudonocardiaceae</taxon>
        <taxon>Amycolatopsis</taxon>
    </lineage>
</organism>
<dbReference type="Proteomes" id="UP000285112">
    <property type="component" value="Unassembled WGS sequence"/>
</dbReference>
<comment type="caution">
    <text evidence="1">The sequence shown here is derived from an EMBL/GenBank/DDBJ whole genome shotgun (WGS) entry which is preliminary data.</text>
</comment>
<evidence type="ECO:0000313" key="1">
    <source>
        <dbReference type="EMBL" id="RJQ87491.1"/>
    </source>
</evidence>
<proteinExistence type="predicted"/>
<gene>
    <name evidence="1" type="ORF">D5S19_09675</name>
</gene>
<dbReference type="AlphaFoldDB" id="A0A419I750"/>
<evidence type="ECO:0000313" key="2">
    <source>
        <dbReference type="Proteomes" id="UP000285112"/>
    </source>
</evidence>
<dbReference type="RefSeq" id="WP_120023012.1">
    <property type="nucleotide sequence ID" value="NZ_QZFV01000068.1"/>
</dbReference>
<keyword evidence="2" id="KW-1185">Reference proteome</keyword>
<reference evidence="1 2" key="1">
    <citation type="submission" date="2018-09" db="EMBL/GenBank/DDBJ databases">
        <title>YIM PH 21725 draft genome.</title>
        <authorList>
            <person name="Miao C."/>
        </authorList>
    </citation>
    <scope>NUCLEOTIDE SEQUENCE [LARGE SCALE GENOMIC DNA]</scope>
    <source>
        <strain evidence="2">YIM PH21725</strain>
    </source>
</reference>
<sequence length="104" mass="11685">MNDPAVGWQIEAFRKSDELLDWVLDLPPGISHHTLEDILGYDDMSRPEGYPATAEQVRAVLNHFDVPADTACPLDDTKLKYYVAAFADTRTTQADPDPTRRVEP</sequence>
<dbReference type="OrthoDB" id="3699494at2"/>
<protein>
    <submittedName>
        <fullName evidence="1">Uncharacterized protein</fullName>
    </submittedName>
</protein>
<dbReference type="EMBL" id="QZFV01000068">
    <property type="protein sequence ID" value="RJQ87491.1"/>
    <property type="molecule type" value="Genomic_DNA"/>
</dbReference>
<name>A0A419I750_9PSEU</name>
<accession>A0A419I750</accession>